<evidence type="ECO:0000313" key="7">
    <source>
        <dbReference type="Proteomes" id="UP001058974"/>
    </source>
</evidence>
<keyword evidence="1" id="KW-0479">Metal-binding</keyword>
<evidence type="ECO:0000256" key="4">
    <source>
        <dbReference type="ARBA" id="ARBA00023134"/>
    </source>
</evidence>
<dbReference type="Gramene" id="Psat05G0614000-T1">
    <property type="protein sequence ID" value="KAI5410879.1"/>
    <property type="gene ID" value="KIW84_056140"/>
</dbReference>
<dbReference type="InterPro" id="IPR027417">
    <property type="entry name" value="P-loop_NTPase"/>
</dbReference>
<sequence>MCLANSLEDQRDGYFHTDFFDKPLPPHVLVQNPSLKGHKPRADTYFGPGTVDTIKCHLNAAETKGEVDVVFVNATLSGIQLRNMERAWSKPVVDRVGLIIEIFNAHAYTKEARLKAELAALSYKKSRLVRVLGPGGRYTFGASGEAEVVSARGRGGGGQGFMSGAGETELQLQRRRVLERRNYLLTQIDEVRRTRAVQRAGRKRHGGSSGHRLATVAVVGYTNAGKSTLVSNLTDSDLYSDCRLFATVDPRLRSAALPSGRKVLFSDTVGFISDLPVQSRGGGDDWQSVDDRRRCTVANGLGLVEVARHGGSCDGG</sequence>
<dbReference type="AlphaFoldDB" id="A0A9D4WXD1"/>
<keyword evidence="3" id="KW-0460">Magnesium</keyword>
<proteinExistence type="predicted"/>
<dbReference type="GO" id="GO:0005525">
    <property type="term" value="F:GTP binding"/>
    <property type="evidence" value="ECO:0007669"/>
    <property type="project" value="UniProtKB-KW"/>
</dbReference>
<dbReference type="Gene3D" id="3.40.50.300">
    <property type="entry name" value="P-loop containing nucleotide triphosphate hydrolases"/>
    <property type="match status" value="1"/>
</dbReference>
<dbReference type="GO" id="GO:0046872">
    <property type="term" value="F:metal ion binding"/>
    <property type="evidence" value="ECO:0007669"/>
    <property type="project" value="UniProtKB-KW"/>
</dbReference>
<evidence type="ECO:0000256" key="3">
    <source>
        <dbReference type="ARBA" id="ARBA00022842"/>
    </source>
</evidence>
<dbReference type="GO" id="GO:0043022">
    <property type="term" value="F:ribosome binding"/>
    <property type="evidence" value="ECO:0007669"/>
    <property type="project" value="TreeGrafter"/>
</dbReference>
<accession>A0A9D4WXD1</accession>
<dbReference type="PROSITE" id="PS51705">
    <property type="entry name" value="G_HFLX"/>
    <property type="match status" value="1"/>
</dbReference>
<dbReference type="Pfam" id="PF13167">
    <property type="entry name" value="GTP-bdg_N"/>
    <property type="match status" value="1"/>
</dbReference>
<feature type="domain" description="Hflx-type G" evidence="5">
    <location>
        <begin position="214"/>
        <end position="276"/>
    </location>
</feature>
<reference evidence="6 7" key="1">
    <citation type="journal article" date="2022" name="Nat. Genet.">
        <title>Improved pea reference genome and pan-genome highlight genomic features and evolutionary characteristics.</title>
        <authorList>
            <person name="Yang T."/>
            <person name="Liu R."/>
            <person name="Luo Y."/>
            <person name="Hu S."/>
            <person name="Wang D."/>
            <person name="Wang C."/>
            <person name="Pandey M.K."/>
            <person name="Ge S."/>
            <person name="Xu Q."/>
            <person name="Li N."/>
            <person name="Li G."/>
            <person name="Huang Y."/>
            <person name="Saxena R.K."/>
            <person name="Ji Y."/>
            <person name="Li M."/>
            <person name="Yan X."/>
            <person name="He Y."/>
            <person name="Liu Y."/>
            <person name="Wang X."/>
            <person name="Xiang C."/>
            <person name="Varshney R.K."/>
            <person name="Ding H."/>
            <person name="Gao S."/>
            <person name="Zong X."/>
        </authorList>
    </citation>
    <scope>NUCLEOTIDE SEQUENCE [LARGE SCALE GENOMIC DNA]</scope>
    <source>
        <strain evidence="6 7">cv. Zhongwan 6</strain>
    </source>
</reference>
<dbReference type="Gene3D" id="3.40.50.11060">
    <property type="entry name" value="GTPase HflX, N-terminal domain"/>
    <property type="match status" value="1"/>
</dbReference>
<dbReference type="InterPro" id="IPR032305">
    <property type="entry name" value="GTP-bd_M"/>
</dbReference>
<evidence type="ECO:0000256" key="2">
    <source>
        <dbReference type="ARBA" id="ARBA00022741"/>
    </source>
</evidence>
<dbReference type="Pfam" id="PF16360">
    <property type="entry name" value="GTP-bdg_M"/>
    <property type="match status" value="1"/>
</dbReference>
<dbReference type="SUPFAM" id="SSF52540">
    <property type="entry name" value="P-loop containing nucleoside triphosphate hydrolases"/>
    <property type="match status" value="1"/>
</dbReference>
<keyword evidence="4" id="KW-0342">GTP-binding</keyword>
<dbReference type="InterPro" id="IPR042108">
    <property type="entry name" value="GTPase_HflX_N_sf"/>
</dbReference>
<name>A0A9D4WXD1_PEA</name>
<dbReference type="InterPro" id="IPR006073">
    <property type="entry name" value="GTP-bd"/>
</dbReference>
<dbReference type="GO" id="GO:0005737">
    <property type="term" value="C:cytoplasm"/>
    <property type="evidence" value="ECO:0007669"/>
    <property type="project" value="TreeGrafter"/>
</dbReference>
<keyword evidence="2" id="KW-0547">Nucleotide-binding</keyword>
<comment type="caution">
    <text evidence="6">The sequence shown here is derived from an EMBL/GenBank/DDBJ whole genome shotgun (WGS) entry which is preliminary data.</text>
</comment>
<keyword evidence="7" id="KW-1185">Reference proteome</keyword>
<protein>
    <recommendedName>
        <fullName evidence="5">Hflx-type G domain-containing protein</fullName>
    </recommendedName>
</protein>
<dbReference type="Proteomes" id="UP001058974">
    <property type="component" value="Chromosome 5"/>
</dbReference>
<dbReference type="InterPro" id="IPR016496">
    <property type="entry name" value="GTPase_HflX"/>
</dbReference>
<dbReference type="PANTHER" id="PTHR10229:SF8">
    <property type="entry name" value="GTPASE HFLX"/>
    <property type="match status" value="1"/>
</dbReference>
<dbReference type="InterPro" id="IPR025121">
    <property type="entry name" value="GTPase_HflX_N"/>
</dbReference>
<organism evidence="6 7">
    <name type="scientific">Pisum sativum</name>
    <name type="common">Garden pea</name>
    <name type="synonym">Lathyrus oleraceus</name>
    <dbReference type="NCBI Taxonomy" id="3888"/>
    <lineage>
        <taxon>Eukaryota</taxon>
        <taxon>Viridiplantae</taxon>
        <taxon>Streptophyta</taxon>
        <taxon>Embryophyta</taxon>
        <taxon>Tracheophyta</taxon>
        <taxon>Spermatophyta</taxon>
        <taxon>Magnoliopsida</taxon>
        <taxon>eudicotyledons</taxon>
        <taxon>Gunneridae</taxon>
        <taxon>Pentapetalae</taxon>
        <taxon>rosids</taxon>
        <taxon>fabids</taxon>
        <taxon>Fabales</taxon>
        <taxon>Fabaceae</taxon>
        <taxon>Papilionoideae</taxon>
        <taxon>50 kb inversion clade</taxon>
        <taxon>NPAAA clade</taxon>
        <taxon>Hologalegina</taxon>
        <taxon>IRL clade</taxon>
        <taxon>Fabeae</taxon>
        <taxon>Lathyrus</taxon>
    </lineage>
</organism>
<dbReference type="FunFam" id="3.40.50.11060:FF:000003">
    <property type="entry name" value="GTP-binding protein chloroplastic"/>
    <property type="match status" value="1"/>
</dbReference>
<dbReference type="PANTHER" id="PTHR10229">
    <property type="entry name" value="GTP-BINDING PROTEIN HFLX"/>
    <property type="match status" value="1"/>
</dbReference>
<dbReference type="Pfam" id="PF01926">
    <property type="entry name" value="MMR_HSR1"/>
    <property type="match status" value="1"/>
</dbReference>
<gene>
    <name evidence="6" type="ORF">KIW84_056140</name>
</gene>
<dbReference type="EMBL" id="JAMSHJ010000005">
    <property type="protein sequence ID" value="KAI5410879.1"/>
    <property type="molecule type" value="Genomic_DNA"/>
</dbReference>
<evidence type="ECO:0000256" key="1">
    <source>
        <dbReference type="ARBA" id="ARBA00022723"/>
    </source>
</evidence>
<evidence type="ECO:0000313" key="6">
    <source>
        <dbReference type="EMBL" id="KAI5410879.1"/>
    </source>
</evidence>
<evidence type="ECO:0000259" key="5">
    <source>
        <dbReference type="PROSITE" id="PS51705"/>
    </source>
</evidence>
<dbReference type="InterPro" id="IPR030394">
    <property type="entry name" value="G_HFLX_dom"/>
</dbReference>